<dbReference type="InterPro" id="IPR011709">
    <property type="entry name" value="DEAD-box_helicase_OB_fold"/>
</dbReference>
<reference evidence="11 12" key="1">
    <citation type="journal article" date="2018" name="Sci. Rep.">
        <title>Comparative analysis of the Pocillopora damicornis genome highlights role of immune system in coral evolution.</title>
        <authorList>
            <person name="Cunning R."/>
            <person name="Bay R.A."/>
            <person name="Gillette P."/>
            <person name="Baker A.C."/>
            <person name="Traylor-Knowles N."/>
        </authorList>
    </citation>
    <scope>NUCLEOTIDE SEQUENCE [LARGE SCALE GENOMIC DNA]</scope>
    <source>
        <strain evidence="11">RSMAS</strain>
        <tissue evidence="11">Whole animal</tissue>
    </source>
</reference>
<feature type="region of interest" description="Disordered" evidence="8">
    <location>
        <begin position="727"/>
        <end position="757"/>
    </location>
</feature>
<evidence type="ECO:0000256" key="8">
    <source>
        <dbReference type="SAM" id="MobiDB-lite"/>
    </source>
</evidence>
<dbReference type="PROSITE" id="PS51192">
    <property type="entry name" value="HELICASE_ATP_BIND_1"/>
    <property type="match status" value="1"/>
</dbReference>
<name>A0A3M6UM35_POCDA</name>
<keyword evidence="2" id="KW-0507">mRNA processing</keyword>
<dbReference type="GO" id="GO:0034458">
    <property type="term" value="F:3'-5' RNA helicase activity"/>
    <property type="evidence" value="ECO:0007669"/>
    <property type="project" value="TreeGrafter"/>
</dbReference>
<dbReference type="SMART" id="SM00847">
    <property type="entry name" value="HA2"/>
    <property type="match status" value="1"/>
</dbReference>
<dbReference type="SMART" id="SM00490">
    <property type="entry name" value="HELICc"/>
    <property type="match status" value="1"/>
</dbReference>
<evidence type="ECO:0000259" key="9">
    <source>
        <dbReference type="PROSITE" id="PS51192"/>
    </source>
</evidence>
<dbReference type="InterPro" id="IPR048333">
    <property type="entry name" value="HA2_WH"/>
</dbReference>
<dbReference type="PROSITE" id="PS00690">
    <property type="entry name" value="DEAH_ATP_HELICASE"/>
    <property type="match status" value="1"/>
</dbReference>
<evidence type="ECO:0000256" key="1">
    <source>
        <dbReference type="ARBA" id="ARBA00012552"/>
    </source>
</evidence>
<dbReference type="PANTHER" id="PTHR18934">
    <property type="entry name" value="ATP-DEPENDENT RNA HELICASE"/>
    <property type="match status" value="1"/>
</dbReference>
<gene>
    <name evidence="11" type="ORF">pdam_00009328</name>
</gene>
<dbReference type="FunFam" id="3.40.50.300:FF:000145">
    <property type="entry name" value="probable ATP-dependent RNA helicase DHX40"/>
    <property type="match status" value="1"/>
</dbReference>
<dbReference type="Pfam" id="PF04408">
    <property type="entry name" value="WHD_HA2"/>
    <property type="match status" value="1"/>
</dbReference>
<dbReference type="Pfam" id="PF00271">
    <property type="entry name" value="Helicase_C"/>
    <property type="match status" value="1"/>
</dbReference>
<dbReference type="Gene3D" id="3.40.50.300">
    <property type="entry name" value="P-loop containing nucleotide triphosphate hydrolases"/>
    <property type="match status" value="2"/>
</dbReference>
<dbReference type="AlphaFoldDB" id="A0A3M6UM35"/>
<organism evidence="11 12">
    <name type="scientific">Pocillopora damicornis</name>
    <name type="common">Cauliflower coral</name>
    <name type="synonym">Millepora damicornis</name>
    <dbReference type="NCBI Taxonomy" id="46731"/>
    <lineage>
        <taxon>Eukaryota</taxon>
        <taxon>Metazoa</taxon>
        <taxon>Cnidaria</taxon>
        <taxon>Anthozoa</taxon>
        <taxon>Hexacorallia</taxon>
        <taxon>Scleractinia</taxon>
        <taxon>Astrocoeniina</taxon>
        <taxon>Pocilloporidae</taxon>
        <taxon>Pocillopora</taxon>
    </lineage>
</organism>
<feature type="domain" description="Helicase C-terminal" evidence="10">
    <location>
        <begin position="265"/>
        <end position="444"/>
    </location>
</feature>
<protein>
    <recommendedName>
        <fullName evidence="1">RNA helicase</fullName>
        <ecNumber evidence="1">3.6.4.13</ecNumber>
    </recommendedName>
</protein>
<feature type="compositionally biased region" description="Polar residues" evidence="8">
    <location>
        <begin position="730"/>
        <end position="741"/>
    </location>
</feature>
<evidence type="ECO:0000313" key="11">
    <source>
        <dbReference type="EMBL" id="RMX54691.1"/>
    </source>
</evidence>
<proteinExistence type="predicted"/>
<dbReference type="SMART" id="SM00487">
    <property type="entry name" value="DEXDc"/>
    <property type="match status" value="1"/>
</dbReference>
<dbReference type="Pfam" id="PF07717">
    <property type="entry name" value="OB_NTP_bind"/>
    <property type="match status" value="1"/>
</dbReference>
<dbReference type="Gene3D" id="1.20.120.1080">
    <property type="match status" value="1"/>
</dbReference>
<evidence type="ECO:0000256" key="2">
    <source>
        <dbReference type="ARBA" id="ARBA00022664"/>
    </source>
</evidence>
<dbReference type="EC" id="3.6.4.13" evidence="1"/>
<dbReference type="CDD" id="cd18791">
    <property type="entry name" value="SF2_C_RHA"/>
    <property type="match status" value="1"/>
</dbReference>
<dbReference type="Proteomes" id="UP000275408">
    <property type="component" value="Unassembled WGS sequence"/>
</dbReference>
<comment type="catalytic activity">
    <reaction evidence="7">
        <text>ATP + H2O = ADP + phosphate + H(+)</text>
        <dbReference type="Rhea" id="RHEA:13065"/>
        <dbReference type="ChEBI" id="CHEBI:15377"/>
        <dbReference type="ChEBI" id="CHEBI:15378"/>
        <dbReference type="ChEBI" id="CHEBI:30616"/>
        <dbReference type="ChEBI" id="CHEBI:43474"/>
        <dbReference type="ChEBI" id="CHEBI:456216"/>
        <dbReference type="EC" id="3.6.4.13"/>
    </reaction>
</comment>
<dbReference type="InterPro" id="IPR014001">
    <property type="entry name" value="Helicase_ATP-bd"/>
</dbReference>
<dbReference type="InterPro" id="IPR007502">
    <property type="entry name" value="Helicase-assoc_dom"/>
</dbReference>
<dbReference type="Pfam" id="PF00270">
    <property type="entry name" value="DEAD"/>
    <property type="match status" value="1"/>
</dbReference>
<keyword evidence="4" id="KW-0378">Hydrolase</keyword>
<dbReference type="GO" id="GO:0003723">
    <property type="term" value="F:RNA binding"/>
    <property type="evidence" value="ECO:0007669"/>
    <property type="project" value="TreeGrafter"/>
</dbReference>
<dbReference type="GO" id="GO:0016787">
    <property type="term" value="F:hydrolase activity"/>
    <property type="evidence" value="ECO:0007669"/>
    <property type="project" value="UniProtKB-KW"/>
</dbReference>
<comment type="caution">
    <text evidence="11">The sequence shown here is derived from an EMBL/GenBank/DDBJ whole genome shotgun (WGS) entry which is preliminary data.</text>
</comment>
<dbReference type="PROSITE" id="PS51194">
    <property type="entry name" value="HELICASE_CTER"/>
    <property type="match status" value="1"/>
</dbReference>
<dbReference type="InterPro" id="IPR002464">
    <property type="entry name" value="DNA/RNA_helicase_DEAH_CS"/>
</dbReference>
<evidence type="ECO:0000313" key="12">
    <source>
        <dbReference type="Proteomes" id="UP000275408"/>
    </source>
</evidence>
<evidence type="ECO:0000256" key="7">
    <source>
        <dbReference type="ARBA" id="ARBA00047984"/>
    </source>
</evidence>
<dbReference type="PANTHER" id="PTHR18934:SF271">
    <property type="entry name" value="ATP-DEPENDENT RNA HELICASE DHX40-RELATED"/>
    <property type="match status" value="1"/>
</dbReference>
<dbReference type="InterPro" id="IPR027417">
    <property type="entry name" value="P-loop_NTPase"/>
</dbReference>
<dbReference type="EMBL" id="RCHS01001219">
    <property type="protein sequence ID" value="RMX54691.1"/>
    <property type="molecule type" value="Genomic_DNA"/>
</dbReference>
<dbReference type="InterPro" id="IPR001650">
    <property type="entry name" value="Helicase_C-like"/>
</dbReference>
<evidence type="ECO:0000256" key="5">
    <source>
        <dbReference type="ARBA" id="ARBA00022806"/>
    </source>
</evidence>
<sequence>MTLHSNEQRYLLLHYNVSYMNVYLEKKKMADKWRKREHNSKSSFKEDLPIRDYRKRLVQEVEENEFLIVVGETGSGKTTQLPQYLLKAGFTSRGKMIGVTQPRRIAAISVATRVSEEMKCHLGETVGYQVRFDDNTSDKTLIKYMTDGCLLREFLDDFALSKYSVIILDEAHERSLDTDILFGLVRKLFHDRRKNFNTEDKPTMLPKVIIMSATLNHEKFSEFLDGCPVFEIPGRCFPVKNIFLDYVGVKDLQTPSYLKRAVETVMKIHLEECPGDILVFLTGQDEIEHACDKLYESAEKIDYSHDVHYHEVEAMLILPLYGSMTTELQKRVFDPPSSSVRKVVVATNIAATSLTIEGIRYVVDSGFVKQLSYNPRTRLDSLTVVLTSRSEAIQRAGRAGRTAPGKCFRLYSKEVYEMAMTEETIPEIQRTSLSHVVLYLKSMGIHDVLGFQYIDPPEERMILEALKQLYYFGALDRGGNVTTLGRQMTEFPLSPGLSRTVISSASLGCTELVLAVAAMLSVENVFVTPGGKKNLSTATQVHKKLAEEAGGTNDFATLLFVYRQCHSSPSPPRWCREHYIHWRALKMAYNIHHQLETILQRQLSKDSVPKRNTDSTKINSKDLLRRVLCSGYFCNVARKSSSGNSFRTMDGHGTQVYIHPSSTLFGCEDQLEWIIFHDIIWTSKIYVRTVCPIRYEWVGELLPRLHEVDSYSLSGWAEGKVTISKHDGNLQDQNETETGTVTDAVKISKRNTQESLTAARQRFLERKRAREKNQGR</sequence>
<dbReference type="SUPFAM" id="SSF52540">
    <property type="entry name" value="P-loop containing nucleoside triphosphate hydrolases"/>
    <property type="match status" value="1"/>
</dbReference>
<dbReference type="InterPro" id="IPR011545">
    <property type="entry name" value="DEAD/DEAH_box_helicase_dom"/>
</dbReference>
<keyword evidence="3" id="KW-0547">Nucleotide-binding</keyword>
<dbReference type="Pfam" id="PF21010">
    <property type="entry name" value="HA2_C"/>
    <property type="match status" value="1"/>
</dbReference>
<evidence type="ECO:0000256" key="3">
    <source>
        <dbReference type="ARBA" id="ARBA00022741"/>
    </source>
</evidence>
<dbReference type="FunFam" id="3.40.50.300:FF:000615">
    <property type="entry name" value="pre-mRNA-splicing factor ATP-dependent RNA helicase DEAH7"/>
    <property type="match status" value="1"/>
</dbReference>
<evidence type="ECO:0000256" key="4">
    <source>
        <dbReference type="ARBA" id="ARBA00022801"/>
    </source>
</evidence>
<dbReference type="GO" id="GO:0005524">
    <property type="term" value="F:ATP binding"/>
    <property type="evidence" value="ECO:0007669"/>
    <property type="project" value="UniProtKB-KW"/>
</dbReference>
<keyword evidence="6" id="KW-0067">ATP-binding</keyword>
<feature type="domain" description="Helicase ATP-binding" evidence="9">
    <location>
        <begin position="58"/>
        <end position="233"/>
    </location>
</feature>
<dbReference type="OrthoDB" id="10253254at2759"/>
<dbReference type="STRING" id="46731.A0A3M6UM35"/>
<dbReference type="GO" id="GO:0006397">
    <property type="term" value="P:mRNA processing"/>
    <property type="evidence" value="ECO:0007669"/>
    <property type="project" value="UniProtKB-KW"/>
</dbReference>
<keyword evidence="5" id="KW-0347">Helicase</keyword>
<keyword evidence="12" id="KW-1185">Reference proteome</keyword>
<accession>A0A3M6UM35</accession>
<evidence type="ECO:0000256" key="6">
    <source>
        <dbReference type="ARBA" id="ARBA00022840"/>
    </source>
</evidence>
<evidence type="ECO:0000259" key="10">
    <source>
        <dbReference type="PROSITE" id="PS51194"/>
    </source>
</evidence>